<comment type="caution">
    <text evidence="2">The sequence shown here is derived from an EMBL/GenBank/DDBJ whole genome shotgun (WGS) entry which is preliminary data.</text>
</comment>
<dbReference type="RefSeq" id="WP_177714800.1">
    <property type="nucleotide sequence ID" value="NZ_JACRSQ010000008.1"/>
</dbReference>
<sequence length="276" mass="28978">MNFLLNFIKGIFVGVANIIPGVSGGTIAVILGIFDRLISSINSLFTDFKKSFLYLLPIGLGAVVGILALSHLLEFCYKTYSFPTNYFFVGLVAGSIPLIYRKASYKGIKPTYIIPAVIAFAVVVLFSLLKDPGASANFAEMSVTNAAIFLGAGAVAAAAMVIPGISGSFVLVLLGIYPSVLKALNTFNIPLLLSLGIGIVIGVLLISKLISILMEKAYSVTYFAILGLIIGSLYSIAADPATYASGVNVPSVIVSVITFIVGFFLALILGRDKSAS</sequence>
<feature type="transmembrane region" description="Helical" evidence="1">
    <location>
        <begin position="80"/>
        <end position="100"/>
    </location>
</feature>
<evidence type="ECO:0000313" key="2">
    <source>
        <dbReference type="EMBL" id="MBC8543252.1"/>
    </source>
</evidence>
<keyword evidence="1" id="KW-0812">Transmembrane</keyword>
<protein>
    <submittedName>
        <fullName evidence="2">DUF368 domain-containing protein</fullName>
    </submittedName>
</protein>
<proteinExistence type="predicted"/>
<reference evidence="2" key="1">
    <citation type="submission" date="2020-08" db="EMBL/GenBank/DDBJ databases">
        <title>Genome public.</title>
        <authorList>
            <person name="Liu C."/>
            <person name="Sun Q."/>
        </authorList>
    </citation>
    <scope>NUCLEOTIDE SEQUENCE</scope>
    <source>
        <strain evidence="2">NSJ-32</strain>
    </source>
</reference>
<dbReference type="Proteomes" id="UP000657006">
    <property type="component" value="Unassembled WGS sequence"/>
</dbReference>
<dbReference type="PANTHER" id="PTHR37308:SF1">
    <property type="entry name" value="POLYPRENYL-PHOSPHATE TRANSPORTER"/>
    <property type="match status" value="1"/>
</dbReference>
<feature type="transmembrane region" description="Helical" evidence="1">
    <location>
        <begin position="12"/>
        <end position="34"/>
    </location>
</feature>
<dbReference type="EMBL" id="JACRSQ010000008">
    <property type="protein sequence ID" value="MBC8543252.1"/>
    <property type="molecule type" value="Genomic_DNA"/>
</dbReference>
<name>A0A926DT00_9FIRM</name>
<feature type="transmembrane region" description="Helical" evidence="1">
    <location>
        <begin position="249"/>
        <end position="270"/>
    </location>
</feature>
<keyword evidence="1" id="KW-1133">Transmembrane helix</keyword>
<accession>A0A926DT00</accession>
<organism evidence="2 3">
    <name type="scientific">Bianquea renquensis</name>
    <dbReference type="NCBI Taxonomy" id="2763661"/>
    <lineage>
        <taxon>Bacteria</taxon>
        <taxon>Bacillati</taxon>
        <taxon>Bacillota</taxon>
        <taxon>Clostridia</taxon>
        <taxon>Eubacteriales</taxon>
        <taxon>Bianqueaceae</taxon>
        <taxon>Bianquea</taxon>
    </lineage>
</organism>
<dbReference type="Pfam" id="PF04018">
    <property type="entry name" value="VCA0040-like"/>
    <property type="match status" value="1"/>
</dbReference>
<feature type="transmembrane region" description="Helical" evidence="1">
    <location>
        <begin position="112"/>
        <end position="129"/>
    </location>
</feature>
<dbReference type="PANTHER" id="PTHR37308">
    <property type="entry name" value="INTEGRAL MEMBRANE PROTEIN"/>
    <property type="match status" value="1"/>
</dbReference>
<evidence type="ECO:0000313" key="3">
    <source>
        <dbReference type="Proteomes" id="UP000657006"/>
    </source>
</evidence>
<feature type="transmembrane region" description="Helical" evidence="1">
    <location>
        <begin position="217"/>
        <end position="237"/>
    </location>
</feature>
<feature type="transmembrane region" description="Helical" evidence="1">
    <location>
        <begin position="189"/>
        <end position="210"/>
    </location>
</feature>
<dbReference type="AlphaFoldDB" id="A0A926DT00"/>
<keyword evidence="1" id="KW-0472">Membrane</keyword>
<feature type="transmembrane region" description="Helical" evidence="1">
    <location>
        <begin position="54"/>
        <end position="73"/>
    </location>
</feature>
<keyword evidence="3" id="KW-1185">Reference proteome</keyword>
<dbReference type="InterPro" id="IPR007163">
    <property type="entry name" value="VCA0040-like"/>
</dbReference>
<evidence type="ECO:0000256" key="1">
    <source>
        <dbReference type="SAM" id="Phobius"/>
    </source>
</evidence>
<gene>
    <name evidence="2" type="ORF">H8730_06820</name>
</gene>
<feature type="transmembrane region" description="Helical" evidence="1">
    <location>
        <begin position="149"/>
        <end position="177"/>
    </location>
</feature>